<reference evidence="1" key="1">
    <citation type="journal article" date="2015" name="Nature">
        <title>Complex archaea that bridge the gap between prokaryotes and eukaryotes.</title>
        <authorList>
            <person name="Spang A."/>
            <person name="Saw J.H."/>
            <person name="Jorgensen S.L."/>
            <person name="Zaremba-Niedzwiedzka K."/>
            <person name="Martijn J."/>
            <person name="Lind A.E."/>
            <person name="van Eijk R."/>
            <person name="Schleper C."/>
            <person name="Guy L."/>
            <person name="Ettema T.J."/>
        </authorList>
    </citation>
    <scope>NUCLEOTIDE SEQUENCE</scope>
</reference>
<proteinExistence type="predicted"/>
<gene>
    <name evidence="1" type="ORF">LCGC14_2278290</name>
</gene>
<sequence>MPEEVNPLAVVPCPKCGEPLWFYRIYQVDLMLDREGDPIEIGDIADDPWDHEEVACPSCGHKPKYHWEETGLGHIIILNV</sequence>
<evidence type="ECO:0000313" key="1">
    <source>
        <dbReference type="EMBL" id="KKL53151.1"/>
    </source>
</evidence>
<dbReference type="AlphaFoldDB" id="A0A0F9DH49"/>
<dbReference type="EMBL" id="LAZR01031641">
    <property type="protein sequence ID" value="KKL53151.1"/>
    <property type="molecule type" value="Genomic_DNA"/>
</dbReference>
<protein>
    <submittedName>
        <fullName evidence="1">Uncharacterized protein</fullName>
    </submittedName>
</protein>
<accession>A0A0F9DH49</accession>
<comment type="caution">
    <text evidence="1">The sequence shown here is derived from an EMBL/GenBank/DDBJ whole genome shotgun (WGS) entry which is preliminary data.</text>
</comment>
<organism evidence="1">
    <name type="scientific">marine sediment metagenome</name>
    <dbReference type="NCBI Taxonomy" id="412755"/>
    <lineage>
        <taxon>unclassified sequences</taxon>
        <taxon>metagenomes</taxon>
        <taxon>ecological metagenomes</taxon>
    </lineage>
</organism>
<name>A0A0F9DH49_9ZZZZ</name>